<dbReference type="EMBL" id="SIRE01000044">
    <property type="protein sequence ID" value="TBL68561.1"/>
    <property type="molecule type" value="Genomic_DNA"/>
</dbReference>
<evidence type="ECO:0000256" key="1">
    <source>
        <dbReference type="SAM" id="SignalP"/>
    </source>
</evidence>
<feature type="signal peptide" evidence="1">
    <location>
        <begin position="1"/>
        <end position="29"/>
    </location>
</feature>
<dbReference type="SUPFAM" id="SSF49785">
    <property type="entry name" value="Galactose-binding domain-like"/>
    <property type="match status" value="1"/>
</dbReference>
<dbReference type="RefSeq" id="WP_131018809.1">
    <property type="nucleotide sequence ID" value="NZ_SIRE01000044.1"/>
</dbReference>
<comment type="caution">
    <text evidence="2">The sequence shown here is derived from an EMBL/GenBank/DDBJ whole genome shotgun (WGS) entry which is preliminary data.</text>
</comment>
<evidence type="ECO:0008006" key="4">
    <source>
        <dbReference type="Google" id="ProtNLM"/>
    </source>
</evidence>
<feature type="chain" id="PRO_5039429594" description="Bacterial Ig-like domain-containing protein" evidence="1">
    <location>
        <begin position="30"/>
        <end position="407"/>
    </location>
</feature>
<keyword evidence="3" id="KW-1185">Reference proteome</keyword>
<gene>
    <name evidence="2" type="ORF">EYB31_37825</name>
</gene>
<keyword evidence="1" id="KW-0732">Signal</keyword>
<proteinExistence type="predicted"/>
<organism evidence="2 3">
    <name type="scientific">Paenibacillus thalictri</name>
    <dbReference type="NCBI Taxonomy" id="2527873"/>
    <lineage>
        <taxon>Bacteria</taxon>
        <taxon>Bacillati</taxon>
        <taxon>Bacillota</taxon>
        <taxon>Bacilli</taxon>
        <taxon>Bacillales</taxon>
        <taxon>Paenibacillaceae</taxon>
        <taxon>Paenibacillus</taxon>
    </lineage>
</organism>
<dbReference type="InterPro" id="IPR008979">
    <property type="entry name" value="Galactose-bd-like_sf"/>
</dbReference>
<evidence type="ECO:0000313" key="3">
    <source>
        <dbReference type="Proteomes" id="UP000293142"/>
    </source>
</evidence>
<dbReference type="NCBIfam" id="NF047446">
    <property type="entry name" value="barrel_OmpL47"/>
    <property type="match status" value="2"/>
</dbReference>
<dbReference type="Proteomes" id="UP000293142">
    <property type="component" value="Unassembled WGS sequence"/>
</dbReference>
<accession>A0A4Q9DGU9</accession>
<dbReference type="AlphaFoldDB" id="A0A4Q9DGU9"/>
<dbReference type="Gene3D" id="3.30.1920.20">
    <property type="match status" value="2"/>
</dbReference>
<name>A0A4Q9DGU9_9BACL</name>
<dbReference type="Gene3D" id="2.60.120.260">
    <property type="entry name" value="Galactose-binding domain-like"/>
    <property type="match status" value="1"/>
</dbReference>
<dbReference type="PROSITE" id="PS51257">
    <property type="entry name" value="PROKAR_LIPOPROTEIN"/>
    <property type="match status" value="1"/>
</dbReference>
<dbReference type="InterPro" id="IPR058094">
    <property type="entry name" value="Ig-like_OmpL47-like"/>
</dbReference>
<evidence type="ECO:0000313" key="2">
    <source>
        <dbReference type="EMBL" id="TBL68561.1"/>
    </source>
</evidence>
<protein>
    <recommendedName>
        <fullName evidence="4">Bacterial Ig-like domain-containing protein</fullName>
    </recommendedName>
</protein>
<reference evidence="2 3" key="1">
    <citation type="submission" date="2019-02" db="EMBL/GenBank/DDBJ databases">
        <title>Paenibacillus sp. nov., isolated from surface-sterilized tissue of Thalictrum simplex L.</title>
        <authorList>
            <person name="Tuo L."/>
        </authorList>
    </citation>
    <scope>NUCLEOTIDE SEQUENCE [LARGE SCALE GENOMIC DNA]</scope>
    <source>
        <strain evidence="2 3">N2SHLJ1</strain>
    </source>
</reference>
<sequence>MNKISLWPMIGSLLLVFLAACFISDKAAAEPQTLTISGATGSPGATDPYTEFSLDNGQTWSPAYLYGEHPWGVIPGTNSWINCGPSGTDYCIGQSVLYRVQFNVPAPFTNPQIAFEVKADNYADIWLNGTSAGHIESSGVISGDATVNNAVYAGVNEARILLTDSGGWVGLNFKITVQVDAPFPPTLADTIPPTTTDDAPANWVNHNVDVRLTAADNTNGSVVAATYYKVNNGAIQNGQIVSLSAEGIHTVNYWSVDHAGNVETTRTATVKIDKTAPVTTDNAPAHWVNNAVTVTLQVYDTGAGAAATYYVLDGGAQQTGTAIELSTEGVHTIDYWTVDQAGNAETPHRKSVIVKFIPMNNGEFRIDDIVKLLDQGTVQQKDMNFDGIFDVRDLEIMLIGVTPVVIR</sequence>
<dbReference type="OrthoDB" id="2513661at2"/>